<sequence>MGAVRGVWRWRGNPLRRATDLIEAWVALIAALLLVTLSPAIGWLVGSATEDSLRQSMRLQRQQRHPTTATVLSPAPPAKPPSYDPDATASHRQRGAVRAQWRAVDGQRRTGTVSTVLAKPRAGDRITIWTDAQGHAVGRPLNGTTVRTHAALTGVGGALTAAGTLECARRLVLWRLVRRRYERLDRAWAAVGPDWGRTGTGS</sequence>
<dbReference type="PANTHER" id="PTHR42305:SF1">
    <property type="entry name" value="MEMBRANE PROTEIN RV1733C-RELATED"/>
    <property type="match status" value="1"/>
</dbReference>
<feature type="compositionally biased region" description="Pro residues" evidence="1">
    <location>
        <begin position="74"/>
        <end position="83"/>
    </location>
</feature>
<accession>A0ABT0UU25</accession>
<reference evidence="3" key="1">
    <citation type="submission" date="2022-06" db="EMBL/GenBank/DDBJ databases">
        <title>Genome public.</title>
        <authorList>
            <person name="Sun Q."/>
        </authorList>
    </citation>
    <scope>NUCLEOTIDE SEQUENCE</scope>
    <source>
        <strain evidence="3">CWNU-1</strain>
    </source>
</reference>
<keyword evidence="2" id="KW-0472">Membrane</keyword>
<evidence type="ECO:0000256" key="1">
    <source>
        <dbReference type="SAM" id="MobiDB-lite"/>
    </source>
</evidence>
<organism evidence="3 4">
    <name type="scientific">Streptomyces albipurpureus</name>
    <dbReference type="NCBI Taxonomy" id="2897419"/>
    <lineage>
        <taxon>Bacteria</taxon>
        <taxon>Bacillati</taxon>
        <taxon>Actinomycetota</taxon>
        <taxon>Actinomycetes</taxon>
        <taxon>Kitasatosporales</taxon>
        <taxon>Streptomycetaceae</taxon>
        <taxon>Streptomyces</taxon>
    </lineage>
</organism>
<evidence type="ECO:0008006" key="5">
    <source>
        <dbReference type="Google" id="ProtNLM"/>
    </source>
</evidence>
<dbReference type="PANTHER" id="PTHR42305">
    <property type="entry name" value="MEMBRANE PROTEIN RV1733C-RELATED"/>
    <property type="match status" value="1"/>
</dbReference>
<keyword evidence="2" id="KW-0812">Transmembrane</keyword>
<feature type="transmembrane region" description="Helical" evidence="2">
    <location>
        <begin position="21"/>
        <end position="45"/>
    </location>
</feature>
<evidence type="ECO:0000313" key="3">
    <source>
        <dbReference type="EMBL" id="MCM2390716.1"/>
    </source>
</evidence>
<evidence type="ECO:0000313" key="4">
    <source>
        <dbReference type="Proteomes" id="UP001431429"/>
    </source>
</evidence>
<evidence type="ECO:0000256" key="2">
    <source>
        <dbReference type="SAM" id="Phobius"/>
    </source>
</evidence>
<keyword evidence="4" id="KW-1185">Reference proteome</keyword>
<dbReference type="Proteomes" id="UP001431429">
    <property type="component" value="Unassembled WGS sequence"/>
</dbReference>
<dbReference type="InterPro" id="IPR039708">
    <property type="entry name" value="MT1774/Rv1733c-like"/>
</dbReference>
<proteinExistence type="predicted"/>
<protein>
    <recommendedName>
        <fullName evidence="5">Integral membrane protein</fullName>
    </recommendedName>
</protein>
<gene>
    <name evidence="3" type="ORF">NBG84_20835</name>
</gene>
<keyword evidence="2" id="KW-1133">Transmembrane helix</keyword>
<name>A0ABT0UU25_9ACTN</name>
<comment type="caution">
    <text evidence="3">The sequence shown here is derived from an EMBL/GenBank/DDBJ whole genome shotgun (WGS) entry which is preliminary data.</text>
</comment>
<feature type="region of interest" description="Disordered" evidence="1">
    <location>
        <begin position="55"/>
        <end position="98"/>
    </location>
</feature>
<dbReference type="EMBL" id="JAMQAW010000025">
    <property type="protein sequence ID" value="MCM2390716.1"/>
    <property type="molecule type" value="Genomic_DNA"/>
</dbReference>